<evidence type="ECO:0000256" key="1">
    <source>
        <dbReference type="SAM" id="Phobius"/>
    </source>
</evidence>
<sequence>MDSLSQALLGAATFAIVKDKYIGKKALVIGAIVGTLPDLDVCLAPFFNEVAFISVHRSVSHSLIFAVLASAAFAFIAHRITKYNYRYKDWALAFFLAIFTHSLLDWCTTYGTKLLAPFHGHLFSLNNIHIIEPFYTSILLIGVLILLFKKSLPSFKRQKVLRFTLAFSTLYLCWTFVSKGIANNQFLAQIEAKGIQYEKMMISPTPLNSLLWNGIIKTKEGYYFGSYSLLDSRETIKLYFVESKNELIPKIKEFKKGRQYLEFTQGFPLIVMENNETSIYAIKFGPMNYFGEPEFVYPLSLNLNEENDANFKIDHSSLQRGPIKNYKKLLKRIRGI</sequence>
<organism evidence="2">
    <name type="scientific">uncultured Aureispira sp</name>
    <dbReference type="NCBI Taxonomy" id="1331704"/>
    <lineage>
        <taxon>Bacteria</taxon>
        <taxon>Pseudomonadati</taxon>
        <taxon>Bacteroidota</taxon>
        <taxon>Saprospiria</taxon>
        <taxon>Saprospirales</taxon>
        <taxon>Saprospiraceae</taxon>
        <taxon>Aureispira</taxon>
        <taxon>environmental samples</taxon>
    </lineage>
</organism>
<dbReference type="PANTHER" id="PTHR40031:SF1">
    <property type="entry name" value="MEMBRANE-BOUND METAL-DEPENDENT HYDROLASE"/>
    <property type="match status" value="1"/>
</dbReference>
<dbReference type="InterPro" id="IPR053170">
    <property type="entry name" value="Transcription_regulator"/>
</dbReference>
<feature type="transmembrane region" description="Helical" evidence="1">
    <location>
        <begin position="59"/>
        <end position="78"/>
    </location>
</feature>
<feature type="transmembrane region" description="Helical" evidence="1">
    <location>
        <begin position="26"/>
        <end position="47"/>
    </location>
</feature>
<dbReference type="AlphaFoldDB" id="A0A6S6SFE5"/>
<protein>
    <submittedName>
        <fullName evidence="2">Inner membrane protein</fullName>
    </submittedName>
</protein>
<feature type="transmembrane region" description="Helical" evidence="1">
    <location>
        <begin position="90"/>
        <end position="108"/>
    </location>
</feature>
<feature type="transmembrane region" description="Helical" evidence="1">
    <location>
        <begin position="160"/>
        <end position="177"/>
    </location>
</feature>
<dbReference type="EMBL" id="CACVAQ010000067">
    <property type="protein sequence ID" value="CAA6801695.1"/>
    <property type="molecule type" value="Genomic_DNA"/>
</dbReference>
<accession>A0A6S6SFE5</accession>
<feature type="transmembrane region" description="Helical" evidence="1">
    <location>
        <begin position="128"/>
        <end position="148"/>
    </location>
</feature>
<dbReference type="PANTHER" id="PTHR40031">
    <property type="entry name" value="HYPOTHETICAL MEMBRANE SPANNING PROTEIN"/>
    <property type="match status" value="1"/>
</dbReference>
<reference evidence="2" key="1">
    <citation type="submission" date="2020-01" db="EMBL/GenBank/DDBJ databases">
        <authorList>
            <person name="Meier V. D."/>
            <person name="Meier V D."/>
        </authorList>
    </citation>
    <scope>NUCLEOTIDE SEQUENCE</scope>
    <source>
        <strain evidence="2">HLG_WM_MAG_10</strain>
    </source>
</reference>
<name>A0A6S6SFE5_9BACT</name>
<gene>
    <name evidence="2" type="ORF">HELGO_WM31166</name>
</gene>
<evidence type="ECO:0000313" key="2">
    <source>
        <dbReference type="EMBL" id="CAA6801695.1"/>
    </source>
</evidence>
<proteinExistence type="predicted"/>
<keyword evidence="1" id="KW-1133">Transmembrane helix</keyword>
<keyword evidence="1" id="KW-0812">Transmembrane</keyword>
<keyword evidence="1" id="KW-0472">Membrane</keyword>
<dbReference type="InterPro" id="IPR007404">
    <property type="entry name" value="YdjM-like"/>
</dbReference>
<dbReference type="Pfam" id="PF04307">
    <property type="entry name" value="YdjM"/>
    <property type="match status" value="1"/>
</dbReference>